<dbReference type="eggNOG" id="COG2176">
    <property type="taxonomic scope" value="Bacteria"/>
</dbReference>
<dbReference type="SUPFAM" id="SSF53098">
    <property type="entry name" value="Ribonuclease H-like"/>
    <property type="match status" value="1"/>
</dbReference>
<dbReference type="AlphaFoldDB" id="A0A087BAD5"/>
<keyword evidence="4" id="KW-1185">Reference proteome</keyword>
<dbReference type="PANTHER" id="PTHR30231">
    <property type="entry name" value="DNA POLYMERASE III SUBUNIT EPSILON"/>
    <property type="match status" value="1"/>
</dbReference>
<gene>
    <name evidence="3" type="ORF">BMAGN_1577</name>
</gene>
<keyword evidence="1" id="KW-0540">Nuclease</keyword>
<dbReference type="NCBIfam" id="TIGR00573">
    <property type="entry name" value="dnaq"/>
    <property type="match status" value="1"/>
</dbReference>
<dbReference type="InterPro" id="IPR036397">
    <property type="entry name" value="RNaseH_sf"/>
</dbReference>
<keyword evidence="1" id="KW-0269">Exonuclease</keyword>
<evidence type="ECO:0000256" key="1">
    <source>
        <dbReference type="ARBA" id="ARBA00022839"/>
    </source>
</evidence>
<evidence type="ECO:0000259" key="2">
    <source>
        <dbReference type="SMART" id="SM00479"/>
    </source>
</evidence>
<comment type="caution">
    <text evidence="3">The sequence shown here is derived from an EMBL/GenBank/DDBJ whole genome shotgun (WGS) entry which is preliminary data.</text>
</comment>
<keyword evidence="1" id="KW-0378">Hydrolase</keyword>
<evidence type="ECO:0000313" key="3">
    <source>
        <dbReference type="EMBL" id="KFI67985.1"/>
    </source>
</evidence>
<dbReference type="GO" id="GO:0045004">
    <property type="term" value="P:DNA replication proofreading"/>
    <property type="evidence" value="ECO:0007669"/>
    <property type="project" value="TreeGrafter"/>
</dbReference>
<dbReference type="Gene3D" id="3.30.420.10">
    <property type="entry name" value="Ribonuclease H-like superfamily/Ribonuclease H"/>
    <property type="match status" value="1"/>
</dbReference>
<evidence type="ECO:0000313" key="4">
    <source>
        <dbReference type="Proteomes" id="UP000029052"/>
    </source>
</evidence>
<dbReference type="PANTHER" id="PTHR30231:SF41">
    <property type="entry name" value="DNA POLYMERASE III SUBUNIT EPSILON"/>
    <property type="match status" value="1"/>
</dbReference>
<dbReference type="InterPro" id="IPR013520">
    <property type="entry name" value="Ribonucl_H"/>
</dbReference>
<dbReference type="Pfam" id="PF00929">
    <property type="entry name" value="RNase_T"/>
    <property type="match status" value="1"/>
</dbReference>
<name>A0A087BAD5_9BIFI</name>
<dbReference type="STRING" id="1692.BMAGN_1577"/>
<dbReference type="InterPro" id="IPR012337">
    <property type="entry name" value="RNaseH-like_sf"/>
</dbReference>
<dbReference type="Proteomes" id="UP000029052">
    <property type="component" value="Unassembled WGS sequence"/>
</dbReference>
<accession>A0A087BAD5</accession>
<sequence>MVVRSHAMFQLPHDYVALDIETTGFSPRSAGITEVGAVKIHDGKITDTFSQLINPNCSIPANVTRLTGIDNDLVCDQPGIDIVLPDFVDWIDDYPIIGHNVRFDLSFLCEAARHVYGHAHHFERPSIDTMAIDKRLFPAKRHRLVDLIMRYGIADNEQHRALSDATQTYQCLEWQRRYIKVADSTKLPFHI</sequence>
<dbReference type="EMBL" id="JGZB01000005">
    <property type="protein sequence ID" value="KFI67985.1"/>
    <property type="molecule type" value="Genomic_DNA"/>
</dbReference>
<dbReference type="CDD" id="cd06127">
    <property type="entry name" value="DEDDh"/>
    <property type="match status" value="1"/>
</dbReference>
<dbReference type="SMART" id="SM00479">
    <property type="entry name" value="EXOIII"/>
    <property type="match status" value="1"/>
</dbReference>
<reference evidence="3 4" key="1">
    <citation type="submission" date="2014-03" db="EMBL/GenBank/DDBJ databases">
        <title>Genomics of Bifidobacteria.</title>
        <authorList>
            <person name="Ventura M."/>
            <person name="Milani C."/>
            <person name="Lugli G.A."/>
        </authorList>
    </citation>
    <scope>NUCLEOTIDE SEQUENCE [LARGE SCALE GENOMIC DNA]</scope>
    <source>
        <strain evidence="3 4">LMG 11591</strain>
    </source>
</reference>
<dbReference type="InterPro" id="IPR006054">
    <property type="entry name" value="DnaQ"/>
</dbReference>
<keyword evidence="3" id="KW-0808">Transferase</keyword>
<dbReference type="FunFam" id="3.30.420.10:FF:000045">
    <property type="entry name" value="3'-5' exonuclease DinG"/>
    <property type="match status" value="1"/>
</dbReference>
<dbReference type="GO" id="GO:0003677">
    <property type="term" value="F:DNA binding"/>
    <property type="evidence" value="ECO:0007669"/>
    <property type="project" value="InterPro"/>
</dbReference>
<organism evidence="3 4">
    <name type="scientific">Bifidobacterium magnum</name>
    <dbReference type="NCBI Taxonomy" id="1692"/>
    <lineage>
        <taxon>Bacteria</taxon>
        <taxon>Bacillati</taxon>
        <taxon>Actinomycetota</taxon>
        <taxon>Actinomycetes</taxon>
        <taxon>Bifidobacteriales</taxon>
        <taxon>Bifidobacteriaceae</taxon>
        <taxon>Bifidobacterium</taxon>
    </lineage>
</organism>
<dbReference type="GO" id="GO:0005829">
    <property type="term" value="C:cytosol"/>
    <property type="evidence" value="ECO:0007669"/>
    <property type="project" value="TreeGrafter"/>
</dbReference>
<dbReference type="EC" id="2.7.7.7" evidence="3"/>
<protein>
    <submittedName>
        <fullName evidence="3">DNA polymerase III subunit alpha</fullName>
        <ecNumber evidence="3">2.7.7.7</ecNumber>
    </submittedName>
</protein>
<dbReference type="GO" id="GO:0008408">
    <property type="term" value="F:3'-5' exonuclease activity"/>
    <property type="evidence" value="ECO:0007669"/>
    <property type="project" value="TreeGrafter"/>
</dbReference>
<dbReference type="GO" id="GO:0003887">
    <property type="term" value="F:DNA-directed DNA polymerase activity"/>
    <property type="evidence" value="ECO:0007669"/>
    <property type="project" value="UniProtKB-EC"/>
</dbReference>
<dbReference type="RefSeq" id="WP_022859530.1">
    <property type="nucleotide sequence ID" value="NZ_JGZB01000005.1"/>
</dbReference>
<feature type="domain" description="Exonuclease" evidence="2">
    <location>
        <begin position="14"/>
        <end position="181"/>
    </location>
</feature>
<proteinExistence type="predicted"/>
<keyword evidence="3" id="KW-0548">Nucleotidyltransferase</keyword>